<evidence type="ECO:0000313" key="3">
    <source>
        <dbReference type="Proteomes" id="UP001597018"/>
    </source>
</evidence>
<evidence type="ECO:0000313" key="2">
    <source>
        <dbReference type="EMBL" id="MFD0918684.1"/>
    </source>
</evidence>
<evidence type="ECO:0008006" key="4">
    <source>
        <dbReference type="Google" id="ProtNLM"/>
    </source>
</evidence>
<feature type="chain" id="PRO_5045929188" description="Secreted protein" evidence="1">
    <location>
        <begin position="28"/>
        <end position="80"/>
    </location>
</feature>
<evidence type="ECO:0000256" key="1">
    <source>
        <dbReference type="SAM" id="SignalP"/>
    </source>
</evidence>
<keyword evidence="3" id="KW-1185">Reference proteome</keyword>
<name>A0ABW3FJL2_9PSEU</name>
<feature type="signal peptide" evidence="1">
    <location>
        <begin position="1"/>
        <end position="27"/>
    </location>
</feature>
<proteinExistence type="predicted"/>
<keyword evidence="1" id="KW-0732">Signal</keyword>
<sequence>MRIRKTVTTLALCVAGMSVLGAGTALAVDAHPVEKGQFPSLEACKAEGHKLEAEDPNVVGSGCEDWEHDGSWLLTVMVKN</sequence>
<dbReference type="Proteomes" id="UP001597018">
    <property type="component" value="Unassembled WGS sequence"/>
</dbReference>
<protein>
    <recommendedName>
        <fullName evidence="4">Secreted protein</fullName>
    </recommendedName>
</protein>
<dbReference type="EMBL" id="JBHTIW010000001">
    <property type="protein sequence ID" value="MFD0918684.1"/>
    <property type="molecule type" value="Genomic_DNA"/>
</dbReference>
<accession>A0ABW3FJL2</accession>
<reference evidence="3" key="1">
    <citation type="journal article" date="2019" name="Int. J. Syst. Evol. Microbiol.">
        <title>The Global Catalogue of Microorganisms (GCM) 10K type strain sequencing project: providing services to taxonomists for standard genome sequencing and annotation.</title>
        <authorList>
            <consortium name="The Broad Institute Genomics Platform"/>
            <consortium name="The Broad Institute Genome Sequencing Center for Infectious Disease"/>
            <person name="Wu L."/>
            <person name="Ma J."/>
        </authorList>
    </citation>
    <scope>NUCLEOTIDE SEQUENCE [LARGE SCALE GENOMIC DNA]</scope>
    <source>
        <strain evidence="3">CCUG 56401</strain>
    </source>
</reference>
<gene>
    <name evidence="2" type="ORF">ACFQ16_02910</name>
</gene>
<dbReference type="RefSeq" id="WP_263249555.1">
    <property type="nucleotide sequence ID" value="NZ_BAABLT010000007.1"/>
</dbReference>
<organism evidence="2 3">
    <name type="scientific">Saccharopolyspora rosea</name>
    <dbReference type="NCBI Taxonomy" id="524884"/>
    <lineage>
        <taxon>Bacteria</taxon>
        <taxon>Bacillati</taxon>
        <taxon>Actinomycetota</taxon>
        <taxon>Actinomycetes</taxon>
        <taxon>Pseudonocardiales</taxon>
        <taxon>Pseudonocardiaceae</taxon>
        <taxon>Saccharopolyspora</taxon>
    </lineage>
</organism>
<comment type="caution">
    <text evidence="2">The sequence shown here is derived from an EMBL/GenBank/DDBJ whole genome shotgun (WGS) entry which is preliminary data.</text>
</comment>